<keyword evidence="5 14" id="KW-0808">Transferase</keyword>
<dbReference type="GO" id="GO:0000049">
    <property type="term" value="F:tRNA binding"/>
    <property type="evidence" value="ECO:0007669"/>
    <property type="project" value="UniProtKB-KW"/>
</dbReference>
<dbReference type="PANTHER" id="PTHR11933:SF5">
    <property type="entry name" value="MITOCHONDRIAL TRNA-SPECIFIC 2-THIOURIDYLASE 1"/>
    <property type="match status" value="1"/>
</dbReference>
<keyword evidence="4" id="KW-0820">tRNA-binding</keyword>
<evidence type="ECO:0000313" key="14">
    <source>
        <dbReference type="EMBL" id="CED84668.1"/>
    </source>
</evidence>
<dbReference type="NCBIfam" id="TIGR00420">
    <property type="entry name" value="trmU"/>
    <property type="match status" value="1"/>
</dbReference>
<dbReference type="InterPro" id="IPR023382">
    <property type="entry name" value="MnmA-like_central_sf"/>
</dbReference>
<dbReference type="InterPro" id="IPR046885">
    <property type="entry name" value="MnmA-like_C"/>
</dbReference>
<dbReference type="Gene3D" id="2.40.30.10">
    <property type="entry name" value="Translation factors"/>
    <property type="match status" value="1"/>
</dbReference>
<name>A0A0F7SX09_PHARH</name>
<keyword evidence="14" id="KW-0489">Methyltransferase</keyword>
<comment type="catalytic activity">
    <reaction evidence="11">
        <text>5-taurinomethyluridine(34) in tRNA + S-sulfanyl-L-cysteinyl-[protein] + AH2 + ATP = 5-taurinomethyl-2-thiouridine(34) in tRNA + L-cysteinyl-[protein] + A + AMP + diphosphate + H(+)</text>
        <dbReference type="Rhea" id="RHEA:47040"/>
        <dbReference type="Rhea" id="RHEA-COMP:10131"/>
        <dbReference type="Rhea" id="RHEA-COMP:11726"/>
        <dbReference type="Rhea" id="RHEA-COMP:11732"/>
        <dbReference type="Rhea" id="RHEA-COMP:11733"/>
        <dbReference type="ChEBI" id="CHEBI:13193"/>
        <dbReference type="ChEBI" id="CHEBI:15378"/>
        <dbReference type="ChEBI" id="CHEBI:17499"/>
        <dbReference type="ChEBI" id="CHEBI:29950"/>
        <dbReference type="ChEBI" id="CHEBI:30616"/>
        <dbReference type="ChEBI" id="CHEBI:33019"/>
        <dbReference type="ChEBI" id="CHEBI:61963"/>
        <dbReference type="ChEBI" id="CHEBI:87171"/>
        <dbReference type="ChEBI" id="CHEBI:87172"/>
        <dbReference type="ChEBI" id="CHEBI:456215"/>
        <dbReference type="EC" id="2.8.1.14"/>
    </reaction>
</comment>
<dbReference type="AlphaFoldDB" id="A0A0F7SX09"/>
<dbReference type="EC" id="2.8.1.14" evidence="3"/>
<dbReference type="Pfam" id="PF20258">
    <property type="entry name" value="tRNA_Me_trans_C"/>
    <property type="match status" value="1"/>
</dbReference>
<evidence type="ECO:0000256" key="2">
    <source>
        <dbReference type="ARBA" id="ARBA00006191"/>
    </source>
</evidence>
<dbReference type="Pfam" id="PF20259">
    <property type="entry name" value="tRNA_Me_trans_M"/>
    <property type="match status" value="1"/>
</dbReference>
<dbReference type="GO" id="GO:0032259">
    <property type="term" value="P:methylation"/>
    <property type="evidence" value="ECO:0007669"/>
    <property type="project" value="UniProtKB-KW"/>
</dbReference>
<dbReference type="CDD" id="cd01998">
    <property type="entry name" value="MnmA_TRMU-like"/>
    <property type="match status" value="1"/>
</dbReference>
<feature type="domain" description="tRNA-specific 2-thiouridylase MnmA-like C-terminal" evidence="12">
    <location>
        <begin position="330"/>
        <end position="416"/>
    </location>
</feature>
<dbReference type="GO" id="GO:0005739">
    <property type="term" value="C:mitochondrion"/>
    <property type="evidence" value="ECO:0007669"/>
    <property type="project" value="TreeGrafter"/>
</dbReference>
<dbReference type="PANTHER" id="PTHR11933">
    <property type="entry name" value="TRNA 5-METHYLAMINOMETHYL-2-THIOURIDYLATE -METHYLTRANSFERASE"/>
    <property type="match status" value="1"/>
</dbReference>
<dbReference type="Gene3D" id="2.30.30.280">
    <property type="entry name" value="Adenine nucleotide alpha hydrolases-like domains"/>
    <property type="match status" value="1"/>
</dbReference>
<protein>
    <recommendedName>
        <fullName evidence="3">tRNA-5-taurinomethyluridine 2-sulfurtransferase</fullName>
        <ecNumber evidence="3">2.8.1.14</ecNumber>
    </recommendedName>
</protein>
<keyword evidence="6" id="KW-0819">tRNA processing</keyword>
<dbReference type="GO" id="GO:0005524">
    <property type="term" value="F:ATP binding"/>
    <property type="evidence" value="ECO:0007669"/>
    <property type="project" value="UniProtKB-KW"/>
</dbReference>
<evidence type="ECO:0000256" key="5">
    <source>
        <dbReference type="ARBA" id="ARBA00022679"/>
    </source>
</evidence>
<reference evidence="14" key="1">
    <citation type="submission" date="2014-08" db="EMBL/GenBank/DDBJ databases">
        <authorList>
            <person name="Sharma Rahul"/>
            <person name="Thines Marco"/>
        </authorList>
    </citation>
    <scope>NUCLEOTIDE SEQUENCE</scope>
</reference>
<comment type="similarity">
    <text evidence="2">Belongs to the MnmA/TRMU family.</text>
</comment>
<dbReference type="EMBL" id="LN483166">
    <property type="protein sequence ID" value="CED84668.1"/>
    <property type="molecule type" value="Genomic_DNA"/>
</dbReference>
<dbReference type="NCBIfam" id="NF001138">
    <property type="entry name" value="PRK00143.1"/>
    <property type="match status" value="1"/>
</dbReference>
<evidence type="ECO:0000259" key="13">
    <source>
        <dbReference type="Pfam" id="PF20259"/>
    </source>
</evidence>
<keyword evidence="8" id="KW-0067">ATP-binding</keyword>
<dbReference type="SUPFAM" id="SSF52402">
    <property type="entry name" value="Adenine nucleotide alpha hydrolases-like"/>
    <property type="match status" value="1"/>
</dbReference>
<dbReference type="GO" id="GO:0008168">
    <property type="term" value="F:methyltransferase activity"/>
    <property type="evidence" value="ECO:0007669"/>
    <property type="project" value="UniProtKB-KW"/>
</dbReference>
<evidence type="ECO:0000256" key="4">
    <source>
        <dbReference type="ARBA" id="ARBA00022555"/>
    </source>
</evidence>
<keyword evidence="10" id="KW-1015">Disulfide bond</keyword>
<proteinExistence type="inferred from homology"/>
<feature type="domain" description="tRNA-specific 2-thiouridylase MnmA-like central" evidence="13">
    <location>
        <begin position="257"/>
        <end position="319"/>
    </location>
</feature>
<dbReference type="FunFam" id="3.40.50.620:FF:000115">
    <property type="entry name" value="tRNA-specific 2-thiouridylase MnmA"/>
    <property type="match status" value="1"/>
</dbReference>
<evidence type="ECO:0000259" key="12">
    <source>
        <dbReference type="Pfam" id="PF20258"/>
    </source>
</evidence>
<dbReference type="InterPro" id="IPR004506">
    <property type="entry name" value="MnmA-like"/>
</dbReference>
<dbReference type="InterPro" id="IPR014729">
    <property type="entry name" value="Rossmann-like_a/b/a_fold"/>
</dbReference>
<dbReference type="Gene3D" id="3.40.50.620">
    <property type="entry name" value="HUPs"/>
    <property type="match status" value="1"/>
</dbReference>
<dbReference type="InterPro" id="IPR046884">
    <property type="entry name" value="MnmA-like_central"/>
</dbReference>
<evidence type="ECO:0000256" key="7">
    <source>
        <dbReference type="ARBA" id="ARBA00022741"/>
    </source>
</evidence>
<sequence length="427" mass="48593">MFVNHARLPVISVFCSLNLRRHTPHKWIFRKYASRPIPPMDARLKPGDKVVMAMSGGVDSSVSLQLLSEQDLSLSAVFMRNWSQESSDRLRGCEWEKDWEDVQRVCRHVGVSVRMVDLSKEYWTQVFEPAISEWAGGLTPNPDISCNREIKFGALMSRALVDPTAYLATGHYAQVDKTADGRHRLLRSVDSNKDQTYFLSSLHEQQVARSIFPIGHLTKTKVKELARQFDLPTAGKKESMGICFVENHNQNRNSFSQFLSEYIDPNPGPILTESGVQVGTHPGLWRYSIGQRYRFEGCKQDERWYVASKNVSDNSLRVVLGQEHPALMSNTFQTHRWSWIWQDHPPPSIDSPEGLICQIKIRSSNRKSAFPASIRRSLNDPGVCDVTFLNEHSDCLTPGQVCVAWIDDWCLGGGIVLEKQWEWNSTS</sequence>
<dbReference type="Pfam" id="PF03054">
    <property type="entry name" value="tRNA_Me_trans"/>
    <property type="match status" value="1"/>
</dbReference>
<evidence type="ECO:0000256" key="9">
    <source>
        <dbReference type="ARBA" id="ARBA00022884"/>
    </source>
</evidence>
<organism evidence="14">
    <name type="scientific">Phaffia rhodozyma</name>
    <name type="common">Yeast</name>
    <name type="synonym">Xanthophyllomyces dendrorhous</name>
    <dbReference type="NCBI Taxonomy" id="264483"/>
    <lineage>
        <taxon>Eukaryota</taxon>
        <taxon>Fungi</taxon>
        <taxon>Dikarya</taxon>
        <taxon>Basidiomycota</taxon>
        <taxon>Agaricomycotina</taxon>
        <taxon>Tremellomycetes</taxon>
        <taxon>Cystofilobasidiales</taxon>
        <taxon>Mrakiaceae</taxon>
        <taxon>Phaffia</taxon>
    </lineage>
</organism>
<keyword evidence="9" id="KW-0694">RNA-binding</keyword>
<dbReference type="GO" id="GO:0002143">
    <property type="term" value="P:tRNA wobble position uridine thiolation"/>
    <property type="evidence" value="ECO:0007669"/>
    <property type="project" value="TreeGrafter"/>
</dbReference>
<evidence type="ECO:0000256" key="1">
    <source>
        <dbReference type="ARBA" id="ARBA00003986"/>
    </source>
</evidence>
<evidence type="ECO:0000256" key="6">
    <source>
        <dbReference type="ARBA" id="ARBA00022694"/>
    </source>
</evidence>
<evidence type="ECO:0000256" key="10">
    <source>
        <dbReference type="ARBA" id="ARBA00023157"/>
    </source>
</evidence>
<comment type="function">
    <text evidence="1">Catalyzes the 2-thiolation of uridine at the wobble position (U34) of mitochondrial tRNA(Lys), tRNA(Glu) and tRNA(Gln). Required for the formation of 5-taurinomethyl-2-thiouridine (tm5s2U) of mitochondrial tRNA(Lys), tRNA(Glu), and tRNA(Gln) at the wobble position. ATP is required to activate the C2 atom of the wobble base.</text>
</comment>
<accession>A0A0F7SX09</accession>
<dbReference type="GO" id="GO:0016783">
    <property type="term" value="F:sulfurtransferase activity"/>
    <property type="evidence" value="ECO:0007669"/>
    <property type="project" value="InterPro"/>
</dbReference>
<evidence type="ECO:0000256" key="8">
    <source>
        <dbReference type="ARBA" id="ARBA00022840"/>
    </source>
</evidence>
<evidence type="ECO:0000256" key="3">
    <source>
        <dbReference type="ARBA" id="ARBA00011953"/>
    </source>
</evidence>
<keyword evidence="7" id="KW-0547">Nucleotide-binding</keyword>
<evidence type="ECO:0000256" key="11">
    <source>
        <dbReference type="ARBA" id="ARBA00049564"/>
    </source>
</evidence>